<organism evidence="1 2">
    <name type="scientific">Myroides odoratimimus</name>
    <dbReference type="NCBI Taxonomy" id="76832"/>
    <lineage>
        <taxon>Bacteria</taxon>
        <taxon>Pseudomonadati</taxon>
        <taxon>Bacteroidota</taxon>
        <taxon>Flavobacteriia</taxon>
        <taxon>Flavobacteriales</taxon>
        <taxon>Flavobacteriaceae</taxon>
        <taxon>Myroides</taxon>
    </lineage>
</organism>
<dbReference type="RefSeq" id="WP_006257594.1">
    <property type="nucleotide sequence ID" value="NZ_CP013690.1"/>
</dbReference>
<name>A0A0S7E5P9_9FLAO</name>
<evidence type="ECO:0000313" key="2">
    <source>
        <dbReference type="Proteomes" id="UP000069030"/>
    </source>
</evidence>
<gene>
    <name evidence="1" type="ORF">AS202_07050</name>
</gene>
<dbReference type="Gene3D" id="2.60.40.1080">
    <property type="match status" value="1"/>
</dbReference>
<protein>
    <submittedName>
        <fullName evidence="1">Uncharacterized protein</fullName>
    </submittedName>
</protein>
<dbReference type="AlphaFoldDB" id="A0A0S7E5P9"/>
<accession>A0A0S7E5P9</accession>
<dbReference type="PROSITE" id="PS51257">
    <property type="entry name" value="PROKAR_LIPOPROTEIN"/>
    <property type="match status" value="1"/>
</dbReference>
<dbReference type="KEGG" id="mod:AS202_07050"/>
<dbReference type="EMBL" id="CP013690">
    <property type="protein sequence ID" value="ALU28315.1"/>
    <property type="molecule type" value="Genomic_DNA"/>
</dbReference>
<dbReference type="Proteomes" id="UP000069030">
    <property type="component" value="Chromosome"/>
</dbReference>
<evidence type="ECO:0000313" key="1">
    <source>
        <dbReference type="EMBL" id="ALU28315.1"/>
    </source>
</evidence>
<sequence length="644" mass="72760">MKIFRLIFIAFLLIVSSCSKSDDGGNIDNEGPVLIEEVVFMTPNRTILPQERYNMTQDLKLKNVSSKDIIFTVEDPTIAKFEENSILVGLKSGETTIKAQSKNSKALATMKIVVDKQKVLFTKNDVVLDLEEKLDLKELIELTNVKLENIVFSVQDEDKGKIEGTILTALKEGDFIVKATIKNTDNTAVLRVKSIERKIVFKKELVDIALGTSIDLNEIMTFKNISKDSINWIKEFGDYVVIDNMQLTGRSIGKTTITAQSLDKKIAASLKINVIKRTFKFMRESVKIDGGESFDLNELLLVEDFEADKLVWESSSKDLQVKNGIVNGDGFVSKEGDYTVTVKTVASPILKTTIKVQVLKTGVLKFSINENPVVIAKKSSKMFNCIVEPANASPLSLEFVSKNKTTKVEFLGIYGNRIKIFNYDYIDDVITVYAPKSDGSKKKVGEILVKAPNELDFSTRTSFYDLGFPTDLSPSEFDMSSLAVHPTGATADCVWRSDNPNIRITPNGVVTKPSVHTTGTLTVTHPFYTNFEKKITVKSGLYEEFYKVTLERKSMGEEQLTLKIQFSNNTPNHYYINDYVFRDSQGKKISVYWPSDKSRDYNLQEFKQFSIEPVLYTKEVDYVDLKYFTNEEKTESKTIRFNLK</sequence>
<reference evidence="1 2" key="1">
    <citation type="journal article" date="2016" name="J. Zhejiang Univ. Sci. B">
        <title>Antibiotic resistance mechanisms of Myroides sp.</title>
        <authorList>
            <person name="Hu S."/>
            <person name="Yuan S."/>
            <person name="Qu H."/>
            <person name="Jiang T."/>
            <person name="Zhou Y."/>
            <person name="Wang M."/>
            <person name="Ming D."/>
        </authorList>
    </citation>
    <scope>NUCLEOTIDE SEQUENCE [LARGE SCALE GENOMIC DNA]</scope>
    <source>
        <strain evidence="1 2">PR63039</strain>
    </source>
</reference>
<proteinExistence type="predicted"/>